<dbReference type="AlphaFoldDB" id="A0A7X2XHJ8"/>
<name>A0A7X2XHJ8_9FIRM</name>
<gene>
    <name evidence="2" type="ORF">GMD11_11455</name>
    <name evidence="3" type="ORF">GMD18_11480</name>
</gene>
<dbReference type="Proteomes" id="UP000443070">
    <property type="component" value="Unassembled WGS sequence"/>
</dbReference>
<proteinExistence type="predicted"/>
<accession>A0A7X2XHJ8</accession>
<evidence type="ECO:0000313" key="2">
    <source>
        <dbReference type="EMBL" id="MTT76866.1"/>
    </source>
</evidence>
<evidence type="ECO:0000256" key="1">
    <source>
        <dbReference type="SAM" id="MobiDB-lite"/>
    </source>
</evidence>
<evidence type="ECO:0000313" key="4">
    <source>
        <dbReference type="Proteomes" id="UP000443070"/>
    </source>
</evidence>
<dbReference type="RefSeq" id="WP_149877462.1">
    <property type="nucleotide sequence ID" value="NZ_WNBG01000015.1"/>
</dbReference>
<dbReference type="EMBL" id="WNBM01000013">
    <property type="protein sequence ID" value="MTT76866.1"/>
    <property type="molecule type" value="Genomic_DNA"/>
</dbReference>
<reference evidence="4 5" key="1">
    <citation type="journal article" date="2019" name="Nat. Med.">
        <title>A library of human gut bacterial isolates paired with longitudinal multiomics data enables mechanistic microbiome research.</title>
        <authorList>
            <person name="Poyet M."/>
            <person name="Groussin M."/>
            <person name="Gibbons S.M."/>
            <person name="Avila-Pacheco J."/>
            <person name="Jiang X."/>
            <person name="Kearney S.M."/>
            <person name="Perrotta A.R."/>
            <person name="Berdy B."/>
            <person name="Zhao S."/>
            <person name="Lieberman T.D."/>
            <person name="Swanson P.K."/>
            <person name="Smith M."/>
            <person name="Roesemann S."/>
            <person name="Alexander J.E."/>
            <person name="Rich S.A."/>
            <person name="Livny J."/>
            <person name="Vlamakis H."/>
            <person name="Clish C."/>
            <person name="Bullock K."/>
            <person name="Deik A."/>
            <person name="Scott J."/>
            <person name="Pierce K.A."/>
            <person name="Xavier R.J."/>
            <person name="Alm E.J."/>
        </authorList>
    </citation>
    <scope>NUCLEOTIDE SEQUENCE [LARGE SCALE GENOMIC DNA]</scope>
    <source>
        <strain evidence="2 5">BIOML-A13</strain>
        <strain evidence="3 4">BIOML-A3</strain>
    </source>
</reference>
<dbReference type="EMBL" id="WNBW01000015">
    <property type="protein sequence ID" value="MTU05003.1"/>
    <property type="molecule type" value="Genomic_DNA"/>
</dbReference>
<evidence type="ECO:0000313" key="5">
    <source>
        <dbReference type="Proteomes" id="UP000484547"/>
    </source>
</evidence>
<comment type="caution">
    <text evidence="2">The sequence shown here is derived from an EMBL/GenBank/DDBJ whole genome shotgun (WGS) entry which is preliminary data.</text>
</comment>
<organism evidence="2 5">
    <name type="scientific">Phascolarctobacterium faecium</name>
    <dbReference type="NCBI Taxonomy" id="33025"/>
    <lineage>
        <taxon>Bacteria</taxon>
        <taxon>Bacillati</taxon>
        <taxon>Bacillota</taxon>
        <taxon>Negativicutes</taxon>
        <taxon>Acidaminococcales</taxon>
        <taxon>Acidaminococcaceae</taxon>
        <taxon>Phascolarctobacterium</taxon>
    </lineage>
</organism>
<sequence length="167" mass="18825">MDYDNAVEGAENVIDCEKCYRLKSCGDRYYCAFISLNPCIRGEHTPVQEYKGAANPLTSTDPRLAHLQEQQRRREEARAGKETDAGKEQYKPHKTMKVVFRDIMDKHGGIPIFQPLGNSASSKAFDWSGVHTIIFEMGFAGWGVPAIAQKLNVSKNTLYSYIGRYRG</sequence>
<dbReference type="OrthoDB" id="8585334at2"/>
<dbReference type="Proteomes" id="UP000484547">
    <property type="component" value="Unassembled WGS sequence"/>
</dbReference>
<protein>
    <submittedName>
        <fullName evidence="2">Uncharacterized protein</fullName>
    </submittedName>
</protein>
<keyword evidence="4" id="KW-1185">Reference proteome</keyword>
<feature type="region of interest" description="Disordered" evidence="1">
    <location>
        <begin position="68"/>
        <end position="89"/>
    </location>
</feature>
<evidence type="ECO:0000313" key="3">
    <source>
        <dbReference type="EMBL" id="MTU05003.1"/>
    </source>
</evidence>